<keyword evidence="2 9" id="KW-0813">Transport</keyword>
<dbReference type="HAMAP" id="MF_01464_B">
    <property type="entry name" value="SecF_B"/>
    <property type="match status" value="1"/>
</dbReference>
<sequence>MKADTSRFIDKLNNFSVTRLKKITFVIPAIIVLIAVLVVVGIGAQTGNYSAAVGIGIDFEGGTMLTVRIGVVTDENSDIQAEIDKITDAIEKVRDENGMGVTVTYIQRSYDDGVAYDPDATVTFRYQNVSSDNDSIQALNEAIVDAVDALYPDHANSELNFITRESIGATAAQDLLEKAGIALAVSTVLILIYIVIRFTLVSGFAAVLALLHDVIVMFALTVICRVQINTSFVAAMITIIAYSINNTIIIFDRCREHMRPLKGMRNIDYDAIGDLAVRETMRRSLFTTLTTMITVIFLAALGSASIREFCIPIILGLIAGAYSSIFMAVPMWTAFARTDDKLREKRMGAAAYDVKPDDEDDPTVYRGEADEKTKDGSAMPPGGGGKKDGAPKGKKIYKYSKKNTTFKKKK</sequence>
<dbReference type="InterPro" id="IPR022645">
    <property type="entry name" value="SecD/SecF_bac"/>
</dbReference>
<feature type="transmembrane region" description="Helical" evidence="9">
    <location>
        <begin position="312"/>
        <end position="336"/>
    </location>
</feature>
<feature type="transmembrane region" description="Helical" evidence="9">
    <location>
        <begin position="179"/>
        <end position="196"/>
    </location>
</feature>
<dbReference type="AlphaFoldDB" id="A0A9D1N959"/>
<evidence type="ECO:0000256" key="1">
    <source>
        <dbReference type="ARBA" id="ARBA00004651"/>
    </source>
</evidence>
<feature type="transmembrane region" description="Helical" evidence="9">
    <location>
        <begin position="285"/>
        <end position="306"/>
    </location>
</feature>
<dbReference type="EMBL" id="DVOE01000025">
    <property type="protein sequence ID" value="HIU98564.1"/>
    <property type="molecule type" value="Genomic_DNA"/>
</dbReference>
<comment type="caution">
    <text evidence="12">The sequence shown here is derived from an EMBL/GenBank/DDBJ whole genome shotgun (WGS) entry which is preliminary data.</text>
</comment>
<dbReference type="PANTHER" id="PTHR30081:SF8">
    <property type="entry name" value="PROTEIN TRANSLOCASE SUBUNIT SECF"/>
    <property type="match status" value="1"/>
</dbReference>
<name>A0A9D1N959_9FIRM</name>
<dbReference type="GO" id="GO:0015450">
    <property type="term" value="F:protein-transporting ATPase activity"/>
    <property type="evidence" value="ECO:0007669"/>
    <property type="project" value="InterPro"/>
</dbReference>
<evidence type="ECO:0000256" key="8">
    <source>
        <dbReference type="ARBA" id="ARBA00023136"/>
    </source>
</evidence>
<evidence type="ECO:0000256" key="9">
    <source>
        <dbReference type="HAMAP-Rule" id="MF_01464"/>
    </source>
</evidence>
<evidence type="ECO:0000256" key="4">
    <source>
        <dbReference type="ARBA" id="ARBA00022692"/>
    </source>
</evidence>
<dbReference type="PRINTS" id="PR01755">
    <property type="entry name" value="SECFTRNLCASE"/>
</dbReference>
<evidence type="ECO:0000313" key="13">
    <source>
        <dbReference type="Proteomes" id="UP000886857"/>
    </source>
</evidence>
<dbReference type="SUPFAM" id="SSF82866">
    <property type="entry name" value="Multidrug efflux transporter AcrB transmembrane domain"/>
    <property type="match status" value="1"/>
</dbReference>
<dbReference type="GO" id="GO:0065002">
    <property type="term" value="P:intracellular protein transmembrane transport"/>
    <property type="evidence" value="ECO:0007669"/>
    <property type="project" value="UniProtKB-UniRule"/>
</dbReference>
<keyword evidence="7 9" id="KW-0811">Translocation</keyword>
<evidence type="ECO:0000259" key="11">
    <source>
        <dbReference type="Pfam" id="PF02355"/>
    </source>
</evidence>
<evidence type="ECO:0000256" key="7">
    <source>
        <dbReference type="ARBA" id="ARBA00023010"/>
    </source>
</evidence>
<feature type="transmembrane region" description="Helical" evidence="9">
    <location>
        <begin position="229"/>
        <end position="251"/>
    </location>
</feature>
<comment type="subcellular location">
    <subcellularLocation>
        <location evidence="1 9">Cell membrane</location>
        <topology evidence="1 9">Multi-pass membrane protein</topology>
    </subcellularLocation>
</comment>
<evidence type="ECO:0000256" key="2">
    <source>
        <dbReference type="ARBA" id="ARBA00022448"/>
    </source>
</evidence>
<dbReference type="GO" id="GO:0005886">
    <property type="term" value="C:plasma membrane"/>
    <property type="evidence" value="ECO:0007669"/>
    <property type="project" value="UniProtKB-SubCell"/>
</dbReference>
<comment type="similarity">
    <text evidence="9">Belongs to the SecD/SecF family. SecF subfamily.</text>
</comment>
<dbReference type="NCBIfam" id="TIGR00966">
    <property type="entry name" value="transloc_SecF"/>
    <property type="match status" value="1"/>
</dbReference>
<gene>
    <name evidence="9 12" type="primary">secF</name>
    <name evidence="12" type="ORF">IAC73_01820</name>
</gene>
<dbReference type="GO" id="GO:0006605">
    <property type="term" value="P:protein targeting"/>
    <property type="evidence" value="ECO:0007669"/>
    <property type="project" value="UniProtKB-UniRule"/>
</dbReference>
<evidence type="ECO:0000256" key="3">
    <source>
        <dbReference type="ARBA" id="ARBA00022475"/>
    </source>
</evidence>
<reference evidence="12" key="2">
    <citation type="journal article" date="2021" name="PeerJ">
        <title>Extensive microbial diversity within the chicken gut microbiome revealed by metagenomics and culture.</title>
        <authorList>
            <person name="Gilroy R."/>
            <person name="Ravi A."/>
            <person name="Getino M."/>
            <person name="Pursley I."/>
            <person name="Horton D.L."/>
            <person name="Alikhan N.F."/>
            <person name="Baker D."/>
            <person name="Gharbi K."/>
            <person name="Hall N."/>
            <person name="Watson M."/>
            <person name="Adriaenssens E.M."/>
            <person name="Foster-Nyarko E."/>
            <person name="Jarju S."/>
            <person name="Secka A."/>
            <person name="Antonio M."/>
            <person name="Oren A."/>
            <person name="Chaudhuri R.R."/>
            <person name="La Ragione R."/>
            <person name="Hildebrand F."/>
            <person name="Pallen M.J."/>
        </authorList>
    </citation>
    <scope>NUCLEOTIDE SEQUENCE</scope>
    <source>
        <strain evidence="12">10406</strain>
    </source>
</reference>
<protein>
    <recommendedName>
        <fullName evidence="9">Protein-export membrane protein SecF</fullName>
    </recommendedName>
</protein>
<accession>A0A9D1N959</accession>
<evidence type="ECO:0000256" key="10">
    <source>
        <dbReference type="SAM" id="MobiDB-lite"/>
    </source>
</evidence>
<dbReference type="Proteomes" id="UP000886857">
    <property type="component" value="Unassembled WGS sequence"/>
</dbReference>
<feature type="region of interest" description="Disordered" evidence="10">
    <location>
        <begin position="352"/>
        <end position="410"/>
    </location>
</feature>
<dbReference type="InterPro" id="IPR005665">
    <property type="entry name" value="SecF_bac"/>
</dbReference>
<feature type="compositionally biased region" description="Basic residues" evidence="10">
    <location>
        <begin position="392"/>
        <end position="410"/>
    </location>
</feature>
<feature type="domain" description="Protein export membrane protein SecD/SecF C-terminal" evidence="11">
    <location>
        <begin position="156"/>
        <end position="336"/>
    </location>
</feature>
<feature type="transmembrane region" description="Helical" evidence="9">
    <location>
        <begin position="23"/>
        <end position="44"/>
    </location>
</feature>
<dbReference type="InterPro" id="IPR048634">
    <property type="entry name" value="SecD_SecF_C"/>
</dbReference>
<evidence type="ECO:0000313" key="12">
    <source>
        <dbReference type="EMBL" id="HIU98564.1"/>
    </source>
</evidence>
<keyword evidence="6 9" id="KW-1133">Transmembrane helix</keyword>
<dbReference type="GO" id="GO:0043952">
    <property type="term" value="P:protein transport by the Sec complex"/>
    <property type="evidence" value="ECO:0007669"/>
    <property type="project" value="UniProtKB-UniRule"/>
</dbReference>
<keyword evidence="8 9" id="KW-0472">Membrane</keyword>
<evidence type="ECO:0000256" key="6">
    <source>
        <dbReference type="ARBA" id="ARBA00022989"/>
    </source>
</evidence>
<proteinExistence type="inferred from homology"/>
<comment type="function">
    <text evidence="9">Part of the Sec protein translocase complex. Interacts with the SecYEG preprotein conducting channel. SecDF uses the proton motive force (PMF) to complete protein translocation after the ATP-dependent function of SecA.</text>
</comment>
<reference evidence="12" key="1">
    <citation type="submission" date="2020-10" db="EMBL/GenBank/DDBJ databases">
        <authorList>
            <person name="Gilroy R."/>
        </authorList>
    </citation>
    <scope>NUCLEOTIDE SEQUENCE</scope>
    <source>
        <strain evidence="12">10406</strain>
    </source>
</reference>
<feature type="transmembrane region" description="Helical" evidence="9">
    <location>
        <begin position="203"/>
        <end position="223"/>
    </location>
</feature>
<comment type="subunit">
    <text evidence="9">Forms a complex with SecD. Part of the essential Sec protein translocation apparatus which comprises SecA, SecYEG and auxiliary proteins SecDF. Other proteins may also be involved.</text>
</comment>
<dbReference type="PANTHER" id="PTHR30081">
    <property type="entry name" value="PROTEIN-EXPORT MEMBRANE PROTEIN SEC"/>
    <property type="match status" value="1"/>
</dbReference>
<dbReference type="InterPro" id="IPR022813">
    <property type="entry name" value="SecD/SecF_arch_bac"/>
</dbReference>
<organism evidence="12 13">
    <name type="scientific">Candidatus Limadaptatus stercoripullorum</name>
    <dbReference type="NCBI Taxonomy" id="2840846"/>
    <lineage>
        <taxon>Bacteria</taxon>
        <taxon>Bacillati</taxon>
        <taxon>Bacillota</taxon>
        <taxon>Clostridia</taxon>
        <taxon>Eubacteriales</taxon>
        <taxon>Candidatus Limadaptatus</taxon>
    </lineage>
</organism>
<keyword evidence="3 9" id="KW-1003">Cell membrane</keyword>
<dbReference type="Gene3D" id="1.20.1640.10">
    <property type="entry name" value="Multidrug efflux transporter AcrB transmembrane domain"/>
    <property type="match status" value="1"/>
</dbReference>
<dbReference type="Pfam" id="PF02355">
    <property type="entry name" value="SecD_SecF_C"/>
    <property type="match status" value="1"/>
</dbReference>
<keyword evidence="4 9" id="KW-0812">Transmembrane</keyword>
<keyword evidence="5 9" id="KW-0653">Protein transport</keyword>
<evidence type="ECO:0000256" key="5">
    <source>
        <dbReference type="ARBA" id="ARBA00022927"/>
    </source>
</evidence>